<dbReference type="RefSeq" id="WP_318647515.1">
    <property type="nucleotide sequence ID" value="NZ_CP137852.1"/>
</dbReference>
<proteinExistence type="inferred from homology"/>
<evidence type="ECO:0000313" key="5">
    <source>
        <dbReference type="EMBL" id="WPB83540.1"/>
    </source>
</evidence>
<dbReference type="InterPro" id="IPR029044">
    <property type="entry name" value="Nucleotide-diphossugar_trans"/>
</dbReference>
<dbReference type="Gene3D" id="3.90.550.10">
    <property type="entry name" value="Spore Coat Polysaccharide Biosynthesis Protein SpsA, Chain A"/>
    <property type="match status" value="1"/>
</dbReference>
<evidence type="ECO:0000256" key="2">
    <source>
        <dbReference type="ARBA" id="ARBA00022676"/>
    </source>
</evidence>
<dbReference type="GO" id="GO:0016757">
    <property type="term" value="F:glycosyltransferase activity"/>
    <property type="evidence" value="ECO:0007669"/>
    <property type="project" value="UniProtKB-KW"/>
</dbReference>
<keyword evidence="6" id="KW-1185">Reference proteome</keyword>
<dbReference type="InterPro" id="IPR001173">
    <property type="entry name" value="Glyco_trans_2-like"/>
</dbReference>
<evidence type="ECO:0000256" key="1">
    <source>
        <dbReference type="ARBA" id="ARBA00006739"/>
    </source>
</evidence>
<name>A0ABZ0PD15_9PROT</name>
<dbReference type="PANTHER" id="PTHR43179">
    <property type="entry name" value="RHAMNOSYLTRANSFERASE WBBL"/>
    <property type="match status" value="1"/>
</dbReference>
<feature type="domain" description="Glycosyltransferase 2-like" evidence="4">
    <location>
        <begin position="15"/>
        <end position="121"/>
    </location>
</feature>
<evidence type="ECO:0000259" key="4">
    <source>
        <dbReference type="Pfam" id="PF00535"/>
    </source>
</evidence>
<accession>A0ABZ0PD15</accession>
<gene>
    <name evidence="5" type="ORF">R9Z33_15670</name>
</gene>
<evidence type="ECO:0000256" key="3">
    <source>
        <dbReference type="ARBA" id="ARBA00022679"/>
    </source>
</evidence>
<evidence type="ECO:0000313" key="6">
    <source>
        <dbReference type="Proteomes" id="UP001305521"/>
    </source>
</evidence>
<reference evidence="5 6" key="1">
    <citation type="submission" date="2023-11" db="EMBL/GenBank/DDBJ databases">
        <title>Arctic aerobic anoxygenic photoheterotroph Sediminicoccus rosea KRV36 adapts its photosynthesis to long days of polar summer.</title>
        <authorList>
            <person name="Tomasch J."/>
            <person name="Kopejtka K."/>
            <person name="Bily T."/>
            <person name="Gardiner A.T."/>
            <person name="Gardian Z."/>
            <person name="Shivaramu S."/>
            <person name="Koblizek M."/>
            <person name="Engelhardt F."/>
            <person name="Kaftan D."/>
        </authorList>
    </citation>
    <scope>NUCLEOTIDE SEQUENCE [LARGE SCALE GENOMIC DNA]</scope>
    <source>
        <strain evidence="5 6">R-30</strain>
    </source>
</reference>
<keyword evidence="2 5" id="KW-0328">Glycosyltransferase</keyword>
<comment type="similarity">
    <text evidence="1">Belongs to the glycosyltransferase 2 family.</text>
</comment>
<keyword evidence="3 5" id="KW-0808">Transferase</keyword>
<protein>
    <submittedName>
        <fullName evidence="5">Glycosyltransferase family 2 protein</fullName>
        <ecNumber evidence="5">2.4.-.-</ecNumber>
    </submittedName>
</protein>
<dbReference type="Proteomes" id="UP001305521">
    <property type="component" value="Chromosome"/>
</dbReference>
<organism evidence="5 6">
    <name type="scientific">Sediminicoccus rosea</name>
    <dbReference type="NCBI Taxonomy" id="1225128"/>
    <lineage>
        <taxon>Bacteria</taxon>
        <taxon>Pseudomonadati</taxon>
        <taxon>Pseudomonadota</taxon>
        <taxon>Alphaproteobacteria</taxon>
        <taxon>Acetobacterales</taxon>
        <taxon>Roseomonadaceae</taxon>
        <taxon>Sediminicoccus</taxon>
    </lineage>
</organism>
<dbReference type="EC" id="2.4.-.-" evidence="5"/>
<dbReference type="Pfam" id="PF00535">
    <property type="entry name" value="Glycos_transf_2"/>
    <property type="match status" value="1"/>
</dbReference>
<sequence>MTAAAACPPPEAACSVVIVAYNSAALLPDCLAAIPADCPVIVVDNASPDDSAAVAEAARPAARVIRAGRNLGFGPGANLGFAEVTTEFGLLLNADATLEADTIAGLVAAARRYPEAGMLAPEVIAEEGHMQFGHDLPFRRLRGPVVEPSGDACCWYVGGSAMFLRMSALRGIGGFDPDIFLYFEDDDLCLRMRAAGHALLHVAGVRVRHLGGASSAPAPRLSHWKAFHQGWSRLHLEAKHRGRAAAWRLALAEWPGLALKAALRRGDARREKWAGRAAGILAWMRGRKAQQIRLG</sequence>
<dbReference type="CDD" id="cd04186">
    <property type="entry name" value="GT_2_like_c"/>
    <property type="match status" value="1"/>
</dbReference>
<dbReference type="SUPFAM" id="SSF53448">
    <property type="entry name" value="Nucleotide-diphospho-sugar transferases"/>
    <property type="match status" value="1"/>
</dbReference>
<dbReference type="EMBL" id="CP137852">
    <property type="protein sequence ID" value="WPB83540.1"/>
    <property type="molecule type" value="Genomic_DNA"/>
</dbReference>
<dbReference type="PANTHER" id="PTHR43179:SF12">
    <property type="entry name" value="GALACTOFURANOSYLTRANSFERASE GLFT2"/>
    <property type="match status" value="1"/>
</dbReference>